<evidence type="ECO:0000313" key="2">
    <source>
        <dbReference type="EMBL" id="KAL3095896.1"/>
    </source>
</evidence>
<evidence type="ECO:0000313" key="3">
    <source>
        <dbReference type="Proteomes" id="UP001620645"/>
    </source>
</evidence>
<dbReference type="AlphaFoldDB" id="A0ABD2JZ27"/>
<protein>
    <submittedName>
        <fullName evidence="2">Uncharacterized protein</fullName>
    </submittedName>
</protein>
<organism evidence="2 3">
    <name type="scientific">Heterodera schachtii</name>
    <name type="common">Sugarbeet cyst nematode worm</name>
    <name type="synonym">Tylenchus schachtii</name>
    <dbReference type="NCBI Taxonomy" id="97005"/>
    <lineage>
        <taxon>Eukaryota</taxon>
        <taxon>Metazoa</taxon>
        <taxon>Ecdysozoa</taxon>
        <taxon>Nematoda</taxon>
        <taxon>Chromadorea</taxon>
        <taxon>Rhabditida</taxon>
        <taxon>Tylenchina</taxon>
        <taxon>Tylenchomorpha</taxon>
        <taxon>Tylenchoidea</taxon>
        <taxon>Heteroderidae</taxon>
        <taxon>Heteroderinae</taxon>
        <taxon>Heterodera</taxon>
    </lineage>
</organism>
<name>A0ABD2JZ27_HETSC</name>
<dbReference type="Proteomes" id="UP001620645">
    <property type="component" value="Unassembled WGS sequence"/>
</dbReference>
<accession>A0ABD2JZ27</accession>
<dbReference type="EMBL" id="JBICCN010000078">
    <property type="protein sequence ID" value="KAL3095896.1"/>
    <property type="molecule type" value="Genomic_DNA"/>
</dbReference>
<gene>
    <name evidence="2" type="ORF">niasHS_005655</name>
</gene>
<evidence type="ECO:0000256" key="1">
    <source>
        <dbReference type="SAM" id="MobiDB-lite"/>
    </source>
</evidence>
<comment type="caution">
    <text evidence="2">The sequence shown here is derived from an EMBL/GenBank/DDBJ whole genome shotgun (WGS) entry which is preliminary data.</text>
</comment>
<proteinExistence type="predicted"/>
<keyword evidence="3" id="KW-1185">Reference proteome</keyword>
<feature type="region of interest" description="Disordered" evidence="1">
    <location>
        <begin position="140"/>
        <end position="163"/>
    </location>
</feature>
<feature type="region of interest" description="Disordered" evidence="1">
    <location>
        <begin position="1"/>
        <end position="43"/>
    </location>
</feature>
<reference evidence="2 3" key="1">
    <citation type="submission" date="2024-10" db="EMBL/GenBank/DDBJ databases">
        <authorList>
            <person name="Kim D."/>
        </authorList>
    </citation>
    <scope>NUCLEOTIDE SEQUENCE [LARGE SCALE GENOMIC DNA]</scope>
    <source>
        <strain evidence="2">Taebaek</strain>
    </source>
</reference>
<sequence length="163" mass="17704">MEHIAKSQRPSLPVELLDRPATGRPPRLGENNRQFPRLAGGSGGNERTAAAVVAGTLHFSASAARPSAAAGGGVDVAVFCYSILRRTAQKYTLFAVLSLFDFFFSPRTRALHQKQQQQQQQQKRGVLPPFIGQPMALPSAAGSMKFCQPPGAHDRPTIQKRQK</sequence>